<organism evidence="1">
    <name type="scientific">Rhizophora mucronata</name>
    <name type="common">Asiatic mangrove</name>
    <dbReference type="NCBI Taxonomy" id="61149"/>
    <lineage>
        <taxon>Eukaryota</taxon>
        <taxon>Viridiplantae</taxon>
        <taxon>Streptophyta</taxon>
        <taxon>Embryophyta</taxon>
        <taxon>Tracheophyta</taxon>
        <taxon>Spermatophyta</taxon>
        <taxon>Magnoliopsida</taxon>
        <taxon>eudicotyledons</taxon>
        <taxon>Gunneridae</taxon>
        <taxon>Pentapetalae</taxon>
        <taxon>rosids</taxon>
        <taxon>fabids</taxon>
        <taxon>Malpighiales</taxon>
        <taxon>Rhizophoraceae</taxon>
        <taxon>Rhizophora</taxon>
    </lineage>
</organism>
<evidence type="ECO:0000313" key="1">
    <source>
        <dbReference type="EMBL" id="MBX52893.1"/>
    </source>
</evidence>
<name>A0A2P2PDU3_RHIMU</name>
<sequence>MSSTVLSICKETKTTIRKKSDH</sequence>
<protein>
    <submittedName>
        <fullName evidence="1">Uncharacterized protein</fullName>
    </submittedName>
</protein>
<reference evidence="1" key="1">
    <citation type="submission" date="2018-02" db="EMBL/GenBank/DDBJ databases">
        <title>Rhizophora mucronata_Transcriptome.</title>
        <authorList>
            <person name="Meera S.P."/>
            <person name="Sreeshan A."/>
            <person name="Augustine A."/>
        </authorList>
    </citation>
    <scope>NUCLEOTIDE SEQUENCE</scope>
    <source>
        <tissue evidence="1">Leaf</tissue>
    </source>
</reference>
<dbReference type="EMBL" id="GGEC01072409">
    <property type="protein sequence ID" value="MBX52893.1"/>
    <property type="molecule type" value="Transcribed_RNA"/>
</dbReference>
<dbReference type="AlphaFoldDB" id="A0A2P2PDU3"/>
<accession>A0A2P2PDU3</accession>
<proteinExistence type="predicted"/>